<dbReference type="GO" id="GO:0008324">
    <property type="term" value="F:monoatomic cation transmembrane transporter activity"/>
    <property type="evidence" value="ECO:0007669"/>
    <property type="project" value="InterPro"/>
</dbReference>
<keyword evidence="6" id="KW-0472">Membrane</keyword>
<keyword evidence="4" id="KW-0812">Transmembrane</keyword>
<dbReference type="PIRSF" id="PIRSF019239">
    <property type="entry name" value="MrpE"/>
    <property type="match status" value="1"/>
</dbReference>
<dbReference type="PROSITE" id="PS51257">
    <property type="entry name" value="PROKAR_LIPOPROTEIN"/>
    <property type="match status" value="1"/>
</dbReference>
<keyword evidence="8" id="KW-1185">Reference proteome</keyword>
<dbReference type="GO" id="GO:0005886">
    <property type="term" value="C:plasma membrane"/>
    <property type="evidence" value="ECO:0007669"/>
    <property type="project" value="UniProtKB-SubCell"/>
</dbReference>
<evidence type="ECO:0000256" key="5">
    <source>
        <dbReference type="ARBA" id="ARBA00022989"/>
    </source>
</evidence>
<reference evidence="7 8" key="1">
    <citation type="submission" date="2019-12" db="EMBL/GenBank/DDBJ databases">
        <title>Snethiella sp. nov. sp. isolated from sea sand.</title>
        <authorList>
            <person name="Kim J."/>
            <person name="Jeong S.E."/>
            <person name="Jung H.S."/>
            <person name="Jeon C.O."/>
        </authorList>
    </citation>
    <scope>NUCLEOTIDE SEQUENCE [LARGE SCALE GENOMIC DNA]</scope>
    <source>
        <strain evidence="7 8">DP05</strain>
    </source>
</reference>
<gene>
    <name evidence="7" type="ORF">GQE98_07960</name>
</gene>
<evidence type="ECO:0000256" key="1">
    <source>
        <dbReference type="ARBA" id="ARBA00004651"/>
    </source>
</evidence>
<accession>A0A6L8W600</accession>
<dbReference type="EMBL" id="WTUW01000002">
    <property type="protein sequence ID" value="MZR30565.1"/>
    <property type="molecule type" value="Genomic_DNA"/>
</dbReference>
<comment type="similarity">
    <text evidence="2">Belongs to the CPA3 antiporters (TC 2.A.63) subunit E family.</text>
</comment>
<comment type="subcellular location">
    <subcellularLocation>
        <location evidence="1">Cell membrane</location>
        <topology evidence="1">Multi-pass membrane protein</topology>
    </subcellularLocation>
</comment>
<evidence type="ECO:0000313" key="8">
    <source>
        <dbReference type="Proteomes" id="UP000476030"/>
    </source>
</evidence>
<sequence length="158" mass="17353">MLKTVSLFLVLMSVWLLLSGHYTPLITGFGVVSCLLSALIANRMDVNDKEGQPIYLGPRILSYWGWLVGEIFKANVDVAKCVLFPKKYLRPSIFTVTASQKSDLGKVIYANSITLTPGTVTVDLDGDQVMVHALTEGSAEDVLGGDMDRRVTKVMRET</sequence>
<dbReference type="RefSeq" id="WP_161315137.1">
    <property type="nucleotide sequence ID" value="NZ_WTUW01000002.1"/>
</dbReference>
<evidence type="ECO:0000313" key="7">
    <source>
        <dbReference type="EMBL" id="MZR30565.1"/>
    </source>
</evidence>
<dbReference type="PANTHER" id="PTHR34584">
    <property type="entry name" value="NA(+)/H(+) ANTIPORTER SUBUNIT E1"/>
    <property type="match status" value="1"/>
</dbReference>
<evidence type="ECO:0000256" key="4">
    <source>
        <dbReference type="ARBA" id="ARBA00022692"/>
    </source>
</evidence>
<dbReference type="Proteomes" id="UP000476030">
    <property type="component" value="Unassembled WGS sequence"/>
</dbReference>
<organism evidence="7 8">
    <name type="scientific">Sneathiella litorea</name>
    <dbReference type="NCBI Taxonomy" id="2606216"/>
    <lineage>
        <taxon>Bacteria</taxon>
        <taxon>Pseudomonadati</taxon>
        <taxon>Pseudomonadota</taxon>
        <taxon>Alphaproteobacteria</taxon>
        <taxon>Sneathiellales</taxon>
        <taxon>Sneathiellaceae</taxon>
        <taxon>Sneathiella</taxon>
    </lineage>
</organism>
<dbReference type="PANTHER" id="PTHR34584:SF1">
    <property type="entry name" value="NA(+)_H(+) ANTIPORTER SUBUNIT E1"/>
    <property type="match status" value="1"/>
</dbReference>
<dbReference type="Pfam" id="PF01899">
    <property type="entry name" value="MNHE"/>
    <property type="match status" value="1"/>
</dbReference>
<proteinExistence type="inferred from homology"/>
<dbReference type="InterPro" id="IPR002758">
    <property type="entry name" value="Cation_antiport_E"/>
</dbReference>
<evidence type="ECO:0000256" key="6">
    <source>
        <dbReference type="ARBA" id="ARBA00023136"/>
    </source>
</evidence>
<evidence type="ECO:0000256" key="3">
    <source>
        <dbReference type="ARBA" id="ARBA00022475"/>
    </source>
</evidence>
<keyword evidence="3" id="KW-1003">Cell membrane</keyword>
<name>A0A6L8W600_9PROT</name>
<comment type="caution">
    <text evidence="7">The sequence shown here is derived from an EMBL/GenBank/DDBJ whole genome shotgun (WGS) entry which is preliminary data.</text>
</comment>
<protein>
    <submittedName>
        <fullName evidence="7">Cation transporter</fullName>
    </submittedName>
</protein>
<evidence type="ECO:0000256" key="2">
    <source>
        <dbReference type="ARBA" id="ARBA00006228"/>
    </source>
</evidence>
<keyword evidence="5" id="KW-1133">Transmembrane helix</keyword>
<dbReference type="AlphaFoldDB" id="A0A6L8W600"/>